<dbReference type="Gene3D" id="1.10.600.10">
    <property type="entry name" value="Farnesyl Diphosphate Synthase"/>
    <property type="match status" value="1"/>
</dbReference>
<dbReference type="Proteomes" id="UP001628220">
    <property type="component" value="Unassembled WGS sequence"/>
</dbReference>
<dbReference type="PANTHER" id="PTHR12001:SF69">
    <property type="entry name" value="ALL TRANS-POLYPRENYL-DIPHOSPHATE SYNTHASE PDSS1"/>
    <property type="match status" value="1"/>
</dbReference>
<organism evidence="7 8">
    <name type="scientific">Porphyromonas miyakawae</name>
    <dbReference type="NCBI Taxonomy" id="3137470"/>
    <lineage>
        <taxon>Bacteria</taxon>
        <taxon>Pseudomonadati</taxon>
        <taxon>Bacteroidota</taxon>
        <taxon>Bacteroidia</taxon>
        <taxon>Bacteroidales</taxon>
        <taxon>Porphyromonadaceae</taxon>
        <taxon>Porphyromonas</taxon>
    </lineage>
</organism>
<name>A0ABQ0DZP5_9PORP</name>
<evidence type="ECO:0000256" key="2">
    <source>
        <dbReference type="ARBA" id="ARBA00006706"/>
    </source>
</evidence>
<comment type="caution">
    <text evidence="7">The sequence shown here is derived from an EMBL/GenBank/DDBJ whole genome shotgun (WGS) entry which is preliminary data.</text>
</comment>
<evidence type="ECO:0000313" key="8">
    <source>
        <dbReference type="Proteomes" id="UP001628220"/>
    </source>
</evidence>
<sequence length="326" mass="36213">MDALSILQESEKSFFSQFQKTYNSLLESRVSIANDALERLKKSSGKHMRPTILALSNRLAGGEVGEEAACMASVIELLHTASLIHDDVIDNSTLRRGKETLNAIYNNHIAVLVGDLLLTTVFDYGLNHFSKDILQIVARTGRSLCEGELQQLAESQHTERLSIARYNEIIYHKTASLFEASAALGGMIAGASPEVLGKLFSIGKCIGMAFQIKDDMLDYVGDEKIGKPLGNDLVEGKVTLPLLVLLERADSASYAKLMQRIEDSRSDLTVRNELIAYTVQNGGIDYAKNRMLEYVSQAKQLLASFEESRARNQMIDLLDWMVQRSY</sequence>
<accession>A0ABQ0DZP5</accession>
<dbReference type="EMBL" id="BAAFSF010000001">
    <property type="protein sequence ID" value="GAB1250935.1"/>
    <property type="molecule type" value="Genomic_DNA"/>
</dbReference>
<dbReference type="Pfam" id="PF00348">
    <property type="entry name" value="polyprenyl_synt"/>
    <property type="match status" value="1"/>
</dbReference>
<dbReference type="PROSITE" id="PS00444">
    <property type="entry name" value="POLYPRENYL_SYNTHASE_2"/>
    <property type="match status" value="1"/>
</dbReference>
<reference evidence="7 8" key="1">
    <citation type="journal article" date="2025" name="Int. J. Syst. Evol. Microbiol.">
        <title>Desulfovibrio falkowii sp. nov., Porphyromonas miyakawae sp. nov., Mediterraneibacter flintii sp. nov. and Owariibacterium komagatae gen. nov., sp. nov., isolated from human faeces.</title>
        <authorList>
            <person name="Hamaguchi T."/>
            <person name="Ohara M."/>
            <person name="Hisatomi A."/>
            <person name="Sekiguchi K."/>
            <person name="Takeda J.I."/>
            <person name="Ueyama J."/>
            <person name="Ito M."/>
            <person name="Nishiwaki H."/>
            <person name="Ogi T."/>
            <person name="Hirayama M."/>
            <person name="Ohkuma M."/>
            <person name="Sakamoto M."/>
            <person name="Ohno K."/>
        </authorList>
    </citation>
    <scope>NUCLEOTIDE SEQUENCE [LARGE SCALE GENOMIC DNA]</scope>
    <source>
        <strain evidence="7 8">13CB11C</strain>
    </source>
</reference>
<keyword evidence="8" id="KW-1185">Reference proteome</keyword>
<dbReference type="InterPro" id="IPR000092">
    <property type="entry name" value="Polyprenyl_synt"/>
</dbReference>
<evidence type="ECO:0000256" key="4">
    <source>
        <dbReference type="ARBA" id="ARBA00022723"/>
    </source>
</evidence>
<evidence type="ECO:0000256" key="3">
    <source>
        <dbReference type="ARBA" id="ARBA00022679"/>
    </source>
</evidence>
<dbReference type="SFLD" id="SFLDS00005">
    <property type="entry name" value="Isoprenoid_Synthase_Type_I"/>
    <property type="match status" value="1"/>
</dbReference>
<gene>
    <name evidence="7" type="ORF">Tsumi_00390</name>
</gene>
<keyword evidence="3 6" id="KW-0808">Transferase</keyword>
<dbReference type="PANTHER" id="PTHR12001">
    <property type="entry name" value="GERANYLGERANYL PYROPHOSPHATE SYNTHASE"/>
    <property type="match status" value="1"/>
</dbReference>
<proteinExistence type="inferred from homology"/>
<comment type="cofactor">
    <cofactor evidence="1">
        <name>Mg(2+)</name>
        <dbReference type="ChEBI" id="CHEBI:18420"/>
    </cofactor>
</comment>
<protein>
    <submittedName>
        <fullName evidence="7">Polyprenyl synthetase family protein</fullName>
    </submittedName>
</protein>
<dbReference type="CDD" id="cd00685">
    <property type="entry name" value="Trans_IPPS_HT"/>
    <property type="match status" value="1"/>
</dbReference>
<evidence type="ECO:0000256" key="1">
    <source>
        <dbReference type="ARBA" id="ARBA00001946"/>
    </source>
</evidence>
<dbReference type="SUPFAM" id="SSF48576">
    <property type="entry name" value="Terpenoid synthases"/>
    <property type="match status" value="1"/>
</dbReference>
<keyword evidence="4" id="KW-0479">Metal-binding</keyword>
<evidence type="ECO:0000313" key="7">
    <source>
        <dbReference type="EMBL" id="GAB1250935.1"/>
    </source>
</evidence>
<evidence type="ECO:0000256" key="6">
    <source>
        <dbReference type="RuleBase" id="RU004466"/>
    </source>
</evidence>
<dbReference type="PROSITE" id="PS00723">
    <property type="entry name" value="POLYPRENYL_SYNTHASE_1"/>
    <property type="match status" value="1"/>
</dbReference>
<dbReference type="InterPro" id="IPR033749">
    <property type="entry name" value="Polyprenyl_synt_CS"/>
</dbReference>
<dbReference type="InterPro" id="IPR008949">
    <property type="entry name" value="Isoprenoid_synthase_dom_sf"/>
</dbReference>
<keyword evidence="5" id="KW-0460">Magnesium</keyword>
<evidence type="ECO:0000256" key="5">
    <source>
        <dbReference type="ARBA" id="ARBA00022842"/>
    </source>
</evidence>
<comment type="similarity">
    <text evidence="2 6">Belongs to the FPP/GGPP synthase family.</text>
</comment>
<dbReference type="RefSeq" id="WP_411914763.1">
    <property type="nucleotide sequence ID" value="NZ_BAAFSF010000001.1"/>
</dbReference>